<evidence type="ECO:0000313" key="3">
    <source>
        <dbReference type="EMBL" id="RFU24134.1"/>
    </source>
</evidence>
<feature type="transmembrane region" description="Helical" evidence="2">
    <location>
        <begin position="572"/>
        <end position="591"/>
    </location>
</feature>
<comment type="caution">
    <text evidence="3">The sequence shown here is derived from an EMBL/GenBank/DDBJ whole genome shotgun (WGS) entry which is preliminary data.</text>
</comment>
<organism evidence="3 4">
    <name type="scientific">Scytalidium lignicola</name>
    <name type="common">Hyphomycete</name>
    <dbReference type="NCBI Taxonomy" id="5539"/>
    <lineage>
        <taxon>Eukaryota</taxon>
        <taxon>Fungi</taxon>
        <taxon>Dikarya</taxon>
        <taxon>Ascomycota</taxon>
        <taxon>Pezizomycotina</taxon>
        <taxon>Leotiomycetes</taxon>
        <taxon>Leotiomycetes incertae sedis</taxon>
        <taxon>Scytalidium</taxon>
    </lineage>
</organism>
<dbReference type="PANTHER" id="PTHR21329">
    <property type="entry name" value="PHOSPHATIDYLINOSITOL N-ACETYLGLUCOSAMINYLTRANSFERASE SUBUNIT Q-RELATED"/>
    <property type="match status" value="1"/>
</dbReference>
<dbReference type="GO" id="GO:0005783">
    <property type="term" value="C:endoplasmic reticulum"/>
    <property type="evidence" value="ECO:0007669"/>
    <property type="project" value="TreeGrafter"/>
</dbReference>
<feature type="region of interest" description="Disordered" evidence="1">
    <location>
        <begin position="868"/>
        <end position="895"/>
    </location>
</feature>
<evidence type="ECO:0000256" key="2">
    <source>
        <dbReference type="SAM" id="Phobius"/>
    </source>
</evidence>
<evidence type="ECO:0008006" key="5">
    <source>
        <dbReference type="Google" id="ProtNLM"/>
    </source>
</evidence>
<dbReference type="Pfam" id="PF02330">
    <property type="entry name" value="MAM33"/>
    <property type="match status" value="1"/>
</dbReference>
<evidence type="ECO:0000256" key="1">
    <source>
        <dbReference type="SAM" id="MobiDB-lite"/>
    </source>
</evidence>
<evidence type="ECO:0000313" key="4">
    <source>
        <dbReference type="Proteomes" id="UP000258309"/>
    </source>
</evidence>
<dbReference type="GO" id="GO:0006506">
    <property type="term" value="P:GPI anchor biosynthetic process"/>
    <property type="evidence" value="ECO:0007669"/>
    <property type="project" value="InterPro"/>
</dbReference>
<dbReference type="EMBL" id="NCSJ02000499">
    <property type="protein sequence ID" value="RFU24134.1"/>
    <property type="molecule type" value="Genomic_DNA"/>
</dbReference>
<dbReference type="GO" id="GO:0005759">
    <property type="term" value="C:mitochondrial matrix"/>
    <property type="evidence" value="ECO:0007669"/>
    <property type="project" value="InterPro"/>
</dbReference>
<dbReference type="SUPFAM" id="SSF54529">
    <property type="entry name" value="Mitochondrial glycoprotein MAM33-like"/>
    <property type="match status" value="1"/>
</dbReference>
<dbReference type="Proteomes" id="UP000258309">
    <property type="component" value="Unassembled WGS sequence"/>
</dbReference>
<accession>A0A3E2GSJ6</accession>
<feature type="transmembrane region" description="Helical" evidence="2">
    <location>
        <begin position="536"/>
        <end position="560"/>
    </location>
</feature>
<dbReference type="GO" id="GO:0016020">
    <property type="term" value="C:membrane"/>
    <property type="evidence" value="ECO:0007669"/>
    <property type="project" value="InterPro"/>
</dbReference>
<dbReference type="Pfam" id="PF05024">
    <property type="entry name" value="Gpi1"/>
    <property type="match status" value="1"/>
</dbReference>
<feature type="transmembrane region" description="Helical" evidence="2">
    <location>
        <begin position="43"/>
        <end position="61"/>
    </location>
</feature>
<dbReference type="PANTHER" id="PTHR21329:SF3">
    <property type="entry name" value="PHOSPHATIDYLINOSITOL N-ACETYLGLUCOSAMINYLTRANSFERASE SUBUNIT Q"/>
    <property type="match status" value="1"/>
</dbReference>
<dbReference type="Gene3D" id="3.10.280.10">
    <property type="entry name" value="Mitochondrial glycoprotein"/>
    <property type="match status" value="1"/>
</dbReference>
<dbReference type="FunFam" id="3.10.280.10:FF:000007">
    <property type="entry name" value="Regulatory protein SUAPRGA1"/>
    <property type="match status" value="1"/>
</dbReference>
<name>A0A3E2GSJ6_SCYLI</name>
<feature type="non-terminal residue" evidence="3">
    <location>
        <position position="1012"/>
    </location>
</feature>
<feature type="non-terminal residue" evidence="3">
    <location>
        <position position="1"/>
    </location>
</feature>
<dbReference type="AlphaFoldDB" id="A0A3E2GSJ6"/>
<dbReference type="InterPro" id="IPR003428">
    <property type="entry name" value="MAM33"/>
</dbReference>
<keyword evidence="2" id="KW-0472">Membrane</keyword>
<keyword evidence="4" id="KW-1185">Reference proteome</keyword>
<feature type="transmembrane region" description="Helical" evidence="2">
    <location>
        <begin position="459"/>
        <end position="478"/>
    </location>
</feature>
<keyword evidence="2" id="KW-0812">Transmembrane</keyword>
<feature type="transmembrane region" description="Helical" evidence="2">
    <location>
        <begin position="370"/>
        <end position="388"/>
    </location>
</feature>
<proteinExistence type="predicted"/>
<keyword evidence="2" id="KW-1133">Transmembrane helix</keyword>
<reference evidence="3 4" key="1">
    <citation type="submission" date="2018-05" db="EMBL/GenBank/DDBJ databases">
        <title>Draft genome sequence of Scytalidium lignicola DSM 105466, a ubiquitous saprotrophic fungus.</title>
        <authorList>
            <person name="Buettner E."/>
            <person name="Gebauer A.M."/>
            <person name="Hofrichter M."/>
            <person name="Liers C."/>
            <person name="Kellner H."/>
        </authorList>
    </citation>
    <scope>NUCLEOTIDE SEQUENCE [LARGE SCALE GENOMIC DNA]</scope>
    <source>
        <strain evidence="3 4">DSM 105466</strain>
    </source>
</reference>
<feature type="transmembrane region" description="Helical" evidence="2">
    <location>
        <begin position="499"/>
        <end position="516"/>
    </location>
</feature>
<dbReference type="OrthoDB" id="70250at2759"/>
<feature type="compositionally biased region" description="Acidic residues" evidence="1">
    <location>
        <begin position="884"/>
        <end position="895"/>
    </location>
</feature>
<feature type="compositionally biased region" description="Polar residues" evidence="1">
    <location>
        <begin position="869"/>
        <end position="878"/>
    </location>
</feature>
<dbReference type="InterPro" id="IPR036561">
    <property type="entry name" value="MAM33_sf"/>
</dbReference>
<dbReference type="InterPro" id="IPR007720">
    <property type="entry name" value="PigQ/GPI1"/>
</dbReference>
<dbReference type="STRING" id="5539.A0A3E2GSJ6"/>
<gene>
    <name evidence="3" type="ORF">B7463_g12199</name>
</gene>
<protein>
    <recommendedName>
        <fullName evidence="5">N-acetylglucosaminyl-phosphatidylinositol biosynthetic protein gpi1</fullName>
    </recommendedName>
</protein>
<sequence length="1012" mass="115244">MHPFSTLTLAIFVAGYITARWDLVTRLYELAIFAWDHGVVTRTAKGFAILSVFFFLFIIPVERIASRETDLARRVEIALKVGTLFRNASHPISRIYELCGQTSMQVLGLTNSPSIDVDALQVHAIMKPGHKVPEISCAKASAIQIIMFERPLPHRMQYVSLNPISLALGDKSDKPLHALGSVDAEEELEEQKNRKRVQELVQKLKLHTVVKHQRTQKELALARIVNQINCSFELHELLHKNISLVGTRSRRSLSVSERVVESATTMRDYVITAIWQIITVYIYPVIRRCFIIGLLCHRVVAEVLLTVLEWRAKPEHAALKDISATAQQVEIRLQQFCYWPMQYITLRKRKDDWESVTTSHPDYIRFYNSLWLVANDVIIGIALGSYIIDNSSWVAESISEILSLYSIAALQRTISWLMDYPAGLKLNNELAAFLGDLFLWVIDHWANFIEALRPVLPHVIWFIGFSSFAGASMPIALFSDMVSILTLHIYSFYMASARIFNWQYTILLSLFQLFRGKKHNVLRKRIDSCDYDLDQLLLGTILFTLLFFLLPTVIVFYLTFATSRMAIICIKAILDTLLAFLNHFPLFALMLRFKDSKRLPGGISFELRDTQQIFSSIYHELPATPTSYIYLMSVPLTFRAMFHNYFQLGHRIRKHYLSPRVLLCLATGKFVPPLHRKNLYSLQYSMLPARRAGIMDMWQAMTAPDPKKATYPVPPNGKRVNGAGRRHYNHWREGLAGSAIRRPAARSTPFLQSALKSSRTQYAATFSTSVSRKAPASETDAELIAKLKSEIEIENELKEGDEVPISVKDFLENGPFEITDVPGQEDVVLTRKFGDETIKVTFSIADLNNIDPEADYADRAMEDEDYDSENINQGSKNFKQAPEDSVEGEEAEDAPESFPARVNIVIEKAGKGALSVESVAQDGMIVVDNVYYYTDPAHAYAKTAEKVREREDLYVGPPFGNLDEDLQVLLEKFLDERGINTALALFVPDYIDMKEQKEYLRWLSNMKTFIEA</sequence>